<gene>
    <name evidence="2" type="ORF">LTR91_012412</name>
</gene>
<feature type="transmembrane region" description="Helical" evidence="1">
    <location>
        <begin position="89"/>
        <end position="109"/>
    </location>
</feature>
<accession>A0AAN6KFM5</accession>
<evidence type="ECO:0000313" key="3">
    <source>
        <dbReference type="Proteomes" id="UP001175353"/>
    </source>
</evidence>
<comment type="caution">
    <text evidence="2">The sequence shown here is derived from an EMBL/GenBank/DDBJ whole genome shotgun (WGS) entry which is preliminary data.</text>
</comment>
<dbReference type="EMBL" id="JAUJLE010000119">
    <property type="protein sequence ID" value="KAK0980092.1"/>
    <property type="molecule type" value="Genomic_DNA"/>
</dbReference>
<keyword evidence="1" id="KW-0812">Transmembrane</keyword>
<keyword evidence="3" id="KW-1185">Reference proteome</keyword>
<name>A0AAN6KFM5_9PEZI</name>
<protein>
    <submittedName>
        <fullName evidence="2">Uncharacterized protein</fullName>
    </submittedName>
</protein>
<organism evidence="2 3">
    <name type="scientific">Friedmanniomyces endolithicus</name>
    <dbReference type="NCBI Taxonomy" id="329885"/>
    <lineage>
        <taxon>Eukaryota</taxon>
        <taxon>Fungi</taxon>
        <taxon>Dikarya</taxon>
        <taxon>Ascomycota</taxon>
        <taxon>Pezizomycotina</taxon>
        <taxon>Dothideomycetes</taxon>
        <taxon>Dothideomycetidae</taxon>
        <taxon>Mycosphaerellales</taxon>
        <taxon>Teratosphaeriaceae</taxon>
        <taxon>Friedmanniomyces</taxon>
    </lineage>
</organism>
<keyword evidence="1" id="KW-1133">Transmembrane helix</keyword>
<sequence>MEQVVRGRDVATSRWSESDSEDTVGRRNKHLRRARLAVYLCAVVLCVASAWLSAAALSDYLDMARRIRTFDGTARVYIEDCIGVASYNIFAGVFAALIFGAAFFFDLIWPQRHQRQSARSA</sequence>
<evidence type="ECO:0000256" key="1">
    <source>
        <dbReference type="SAM" id="Phobius"/>
    </source>
</evidence>
<reference evidence="2" key="1">
    <citation type="submission" date="2023-06" db="EMBL/GenBank/DDBJ databases">
        <title>Black Yeasts Isolated from many extreme environments.</title>
        <authorList>
            <person name="Coleine C."/>
            <person name="Stajich J.E."/>
            <person name="Selbmann L."/>
        </authorList>
    </citation>
    <scope>NUCLEOTIDE SEQUENCE</scope>
    <source>
        <strain evidence="2">CCFEE 5200</strain>
    </source>
</reference>
<dbReference type="AlphaFoldDB" id="A0AAN6KFM5"/>
<evidence type="ECO:0000313" key="2">
    <source>
        <dbReference type="EMBL" id="KAK0980092.1"/>
    </source>
</evidence>
<proteinExistence type="predicted"/>
<dbReference type="Proteomes" id="UP001175353">
    <property type="component" value="Unassembled WGS sequence"/>
</dbReference>
<keyword evidence="1" id="KW-0472">Membrane</keyword>
<feature type="transmembrane region" description="Helical" evidence="1">
    <location>
        <begin position="36"/>
        <end position="57"/>
    </location>
</feature>